<dbReference type="EMBL" id="FYAJ01000002">
    <property type="protein sequence ID" value="SMY34303.1"/>
    <property type="molecule type" value="Genomic_DNA"/>
</dbReference>
<name>A0A1Y6MCJ9_9GAMM</name>
<dbReference type="AlphaFoldDB" id="A0A1Y6MCJ9"/>
<gene>
    <name evidence="1" type="ORF">PAND9192_01262</name>
</gene>
<proteinExistence type="predicted"/>
<evidence type="ECO:0000313" key="1">
    <source>
        <dbReference type="EMBL" id="SMY34303.1"/>
    </source>
</evidence>
<dbReference type="Proteomes" id="UP000195719">
    <property type="component" value="Unassembled WGS sequence"/>
</dbReference>
<protein>
    <submittedName>
        <fullName evidence="1">Uncharacterized protein</fullName>
    </submittedName>
</protein>
<reference evidence="2" key="1">
    <citation type="submission" date="2017-06" db="EMBL/GenBank/DDBJ databases">
        <authorList>
            <person name="Rodrigo-Torres L."/>
            <person name="Arahal R.D."/>
            <person name="Lucena T."/>
        </authorList>
    </citation>
    <scope>NUCLEOTIDE SEQUENCE [LARGE SCALE GENOMIC DNA]</scope>
    <source>
        <strain evidence="2">CECT 9192</strain>
    </source>
</reference>
<keyword evidence="2" id="KW-1185">Reference proteome</keyword>
<organism evidence="1 2">
    <name type="scientific">Photobacterium andalusiense</name>
    <dbReference type="NCBI Taxonomy" id="2204296"/>
    <lineage>
        <taxon>Bacteria</taxon>
        <taxon>Pseudomonadati</taxon>
        <taxon>Pseudomonadota</taxon>
        <taxon>Gammaproteobacteria</taxon>
        <taxon>Vibrionales</taxon>
        <taxon>Vibrionaceae</taxon>
        <taxon>Photobacterium</taxon>
    </lineage>
</organism>
<evidence type="ECO:0000313" key="2">
    <source>
        <dbReference type="Proteomes" id="UP000195719"/>
    </source>
</evidence>
<accession>A0A1Y6MCJ9</accession>
<sequence length="123" mass="13429">MGIAADTYANLTRQMYDDWEQRFYPKQKELLEKASTGQLASEQLSRVDGNMQNSLRAATQSNTNKMARFGVTPQLDSNSDARQALGIAGTKNAIRAHGEEQSMSILSGANMGLRQKMNVGGGM</sequence>